<dbReference type="InterPro" id="IPR051345">
    <property type="entry name" value="Importin_beta-like_NTR"/>
</dbReference>
<dbReference type="Pfam" id="PF24138">
    <property type="entry name" value="TPR_TNPO3_IPO13_2nd"/>
    <property type="match status" value="1"/>
</dbReference>
<dbReference type="GO" id="GO:0006606">
    <property type="term" value="P:protein import into nucleus"/>
    <property type="evidence" value="ECO:0007669"/>
    <property type="project" value="TreeGrafter"/>
</dbReference>
<dbReference type="VEuPathDB" id="AmoebaDB:ACA1_188010"/>
<protein>
    <submittedName>
        <fullName evidence="6">Importin 13, putative</fullName>
    </submittedName>
</protein>
<name>L8GRR2_ACACF</name>
<feature type="non-terminal residue" evidence="6">
    <location>
        <position position="1"/>
    </location>
</feature>
<reference evidence="6 7" key="1">
    <citation type="journal article" date="2013" name="Genome Biol.">
        <title>Genome of Acanthamoeba castellanii highlights extensive lateral gene transfer and early evolution of tyrosine kinase signaling.</title>
        <authorList>
            <person name="Clarke M."/>
            <person name="Lohan A.J."/>
            <person name="Liu B."/>
            <person name="Lagkouvardos I."/>
            <person name="Roy S."/>
            <person name="Zafar N."/>
            <person name="Bertelli C."/>
            <person name="Schilde C."/>
            <person name="Kianianmomeni A."/>
            <person name="Burglin T.R."/>
            <person name="Frech C."/>
            <person name="Turcotte B."/>
            <person name="Kopec K.O."/>
            <person name="Synnott J.M."/>
            <person name="Choo C."/>
            <person name="Paponov I."/>
            <person name="Finkler A."/>
            <person name="Soon Heng Tan C."/>
            <person name="Hutchins A.P."/>
            <person name="Weinmeier T."/>
            <person name="Rattei T."/>
            <person name="Chu J.S."/>
            <person name="Gimenez G."/>
            <person name="Irimia M."/>
            <person name="Rigden D.J."/>
            <person name="Fitzpatrick D.A."/>
            <person name="Lorenzo-Morales J."/>
            <person name="Bateman A."/>
            <person name="Chiu C.H."/>
            <person name="Tang P."/>
            <person name="Hegemann P."/>
            <person name="Fromm H."/>
            <person name="Raoult D."/>
            <person name="Greub G."/>
            <person name="Miranda-Saavedra D."/>
            <person name="Chen N."/>
            <person name="Nash P."/>
            <person name="Ginger M.L."/>
            <person name="Horn M."/>
            <person name="Schaap P."/>
            <person name="Caler L."/>
            <person name="Loftus B."/>
        </authorList>
    </citation>
    <scope>NUCLEOTIDE SEQUENCE [LARGE SCALE GENOMIC DNA]</scope>
    <source>
        <strain evidence="6 7">Neff</strain>
    </source>
</reference>
<dbReference type="Pfam" id="PF24140">
    <property type="entry name" value="TPR_TNPO3_IPO13_3rd"/>
    <property type="match status" value="1"/>
</dbReference>
<evidence type="ECO:0000256" key="4">
    <source>
        <dbReference type="ARBA" id="ARBA00022927"/>
    </source>
</evidence>
<dbReference type="Pfam" id="PF18806">
    <property type="entry name" value="Importin_rep_3"/>
    <property type="match status" value="1"/>
</dbReference>
<comment type="similarity">
    <text evidence="2">Belongs to the importin beta family.</text>
</comment>
<dbReference type="GO" id="GO:0005737">
    <property type="term" value="C:cytoplasm"/>
    <property type="evidence" value="ECO:0007669"/>
    <property type="project" value="TreeGrafter"/>
</dbReference>
<evidence type="ECO:0000256" key="2">
    <source>
        <dbReference type="ARBA" id="ARBA00007991"/>
    </source>
</evidence>
<evidence type="ECO:0000256" key="1">
    <source>
        <dbReference type="ARBA" id="ARBA00004123"/>
    </source>
</evidence>
<accession>L8GRR2</accession>
<evidence type="ECO:0000256" key="3">
    <source>
        <dbReference type="ARBA" id="ARBA00022448"/>
    </source>
</evidence>
<dbReference type="RefSeq" id="XP_004337887.1">
    <property type="nucleotide sequence ID" value="XM_004337839.1"/>
</dbReference>
<evidence type="ECO:0000256" key="5">
    <source>
        <dbReference type="ARBA" id="ARBA00023242"/>
    </source>
</evidence>
<proteinExistence type="inferred from homology"/>
<organism evidence="6 7">
    <name type="scientific">Acanthamoeba castellanii (strain ATCC 30010 / Neff)</name>
    <dbReference type="NCBI Taxonomy" id="1257118"/>
    <lineage>
        <taxon>Eukaryota</taxon>
        <taxon>Amoebozoa</taxon>
        <taxon>Discosea</taxon>
        <taxon>Longamoebia</taxon>
        <taxon>Centramoebida</taxon>
        <taxon>Acanthamoebidae</taxon>
        <taxon>Acanthamoeba</taxon>
    </lineage>
</organism>
<evidence type="ECO:0000313" key="7">
    <source>
        <dbReference type="Proteomes" id="UP000011083"/>
    </source>
</evidence>
<dbReference type="Proteomes" id="UP000011083">
    <property type="component" value="Unassembled WGS sequence"/>
</dbReference>
<sequence>QKVLGLRSSYQKAAEVVDLIARVMAEEDEETAKGICQVLIRLGESFTHQLFAHDEIGRPFVEFALACMSHESREVSMVTLNFWFDLEEYLVSSPDGKPKREAYTPVFRHLLPLLVQASRFPEDFDDLPKDLRDEFIEFRNEVKDTLLYKELAAMQTPGLGEAELKATHRNIEALLFGMVSIAEGIDASEDTFLPQIIGQLLFVLPTTPLVAATAIRLIGELAGWFKKHPTCLEPAIRYLLSTTVSPLLRFSALTSLKQLTEKCGKHLHQVLEPMLATYESLSDSFSARERGAMIESLTHIIATIPHQPALQALQRIVPPVIQKITAILAIQPDDHPLMPVLKAVWPVLDFCFKNCSGDSGIIKANCQILRHSLLSMKAYFLPLLPMLTALLTGSFERHHNPQLVSLLAVTANIFNATSHAQALEWLSGAITAISTSFFTIMSQGANQVDPDLVDAYYKDLLLQFWRFNPQVVPLNLLDTVYQSAVASLLVFKERRVLQAVHSLLQAVTSEDRNEHAAAVRDALLQKHGKTLLHTLFTGLAGPLSRSEFAPVARLLSALVNVRPTWYREWATELFAVPSFPSAVISPDKKKKFITDAMSIKNRERFERVVSEFALQCRGLTEVGGTF</sequence>
<dbReference type="Gene3D" id="1.25.10.10">
    <property type="entry name" value="Leucine-rich Repeat Variant"/>
    <property type="match status" value="1"/>
</dbReference>
<dbReference type="PANTHER" id="PTHR12363:SF33">
    <property type="entry name" value="IMPORTIN-13"/>
    <property type="match status" value="1"/>
</dbReference>
<dbReference type="OrthoDB" id="435593at2759"/>
<keyword evidence="3" id="KW-0813">Transport</keyword>
<dbReference type="GeneID" id="14916562"/>
<evidence type="ECO:0000313" key="6">
    <source>
        <dbReference type="EMBL" id="ELR15874.1"/>
    </source>
</evidence>
<dbReference type="AlphaFoldDB" id="L8GRR2"/>
<dbReference type="EMBL" id="KB008020">
    <property type="protein sequence ID" value="ELR15874.1"/>
    <property type="molecule type" value="Genomic_DNA"/>
</dbReference>
<comment type="subcellular location">
    <subcellularLocation>
        <location evidence="1">Nucleus</location>
    </subcellularLocation>
</comment>
<dbReference type="InterPro" id="IPR057941">
    <property type="entry name" value="TPR_TNPO3_IPO13_2nd"/>
</dbReference>
<keyword evidence="5" id="KW-0539">Nucleus</keyword>
<dbReference type="SUPFAM" id="SSF48371">
    <property type="entry name" value="ARM repeat"/>
    <property type="match status" value="1"/>
</dbReference>
<dbReference type="PANTHER" id="PTHR12363">
    <property type="entry name" value="TRANSPORTIN 3 AND IMPORTIN 13"/>
    <property type="match status" value="1"/>
</dbReference>
<keyword evidence="7" id="KW-1185">Reference proteome</keyword>
<dbReference type="InterPro" id="IPR016024">
    <property type="entry name" value="ARM-type_fold"/>
</dbReference>
<dbReference type="STRING" id="1257118.L8GRR2"/>
<gene>
    <name evidence="6" type="ORF">ACA1_188010</name>
</gene>
<dbReference type="InterPro" id="IPR057942">
    <property type="entry name" value="TPR_TNPO3_IPO13_3rd"/>
</dbReference>
<dbReference type="GO" id="GO:0005634">
    <property type="term" value="C:nucleus"/>
    <property type="evidence" value="ECO:0007669"/>
    <property type="project" value="UniProtKB-SubCell"/>
</dbReference>
<dbReference type="InterPro" id="IPR011989">
    <property type="entry name" value="ARM-like"/>
</dbReference>
<dbReference type="KEGG" id="acan:ACA1_188010"/>
<dbReference type="InterPro" id="IPR040520">
    <property type="entry name" value="Importin_rep_3"/>
</dbReference>
<keyword evidence="4" id="KW-0653">Protein transport</keyword>